<feature type="domain" description="UvrD-like helicase ATP-binding" evidence="11">
    <location>
        <begin position="13"/>
        <end position="233"/>
    </location>
</feature>
<evidence type="ECO:0000256" key="2">
    <source>
        <dbReference type="ARBA" id="ARBA00022801"/>
    </source>
</evidence>
<dbReference type="Pfam" id="PF00580">
    <property type="entry name" value="UvrD-helicase"/>
    <property type="match status" value="2"/>
</dbReference>
<dbReference type="InterPro" id="IPR000212">
    <property type="entry name" value="DNA_helicase_UvrD/REP"/>
</dbReference>
<keyword evidence="5" id="KW-0413">Isomerase</keyword>
<evidence type="ECO:0000256" key="3">
    <source>
        <dbReference type="ARBA" id="ARBA00022806"/>
    </source>
</evidence>
<dbReference type="CDD" id="cd17932">
    <property type="entry name" value="DEXQc_UvrD"/>
    <property type="match status" value="1"/>
</dbReference>
<dbReference type="GO" id="GO:0005524">
    <property type="term" value="F:ATP binding"/>
    <property type="evidence" value="ECO:0007669"/>
    <property type="project" value="UniProtKB-UniRule"/>
</dbReference>
<dbReference type="Gene3D" id="3.40.50.300">
    <property type="entry name" value="P-loop containing nucleotide triphosphate hydrolases"/>
    <property type="match status" value="3"/>
</dbReference>
<dbReference type="GO" id="GO:0000725">
    <property type="term" value="P:recombinational repair"/>
    <property type="evidence" value="ECO:0007669"/>
    <property type="project" value="TreeGrafter"/>
</dbReference>
<comment type="catalytic activity">
    <reaction evidence="6">
        <text>Couples ATP hydrolysis with the unwinding of duplex DNA by translocating in the 3'-5' direction.</text>
        <dbReference type="EC" id="5.6.2.4"/>
    </reaction>
</comment>
<accession>A0AB39FMC1</accession>
<name>A0AB39FMC1_9BURK</name>
<dbReference type="GO" id="GO:0043138">
    <property type="term" value="F:3'-5' DNA helicase activity"/>
    <property type="evidence" value="ECO:0007669"/>
    <property type="project" value="UniProtKB-EC"/>
</dbReference>
<organism evidence="13">
    <name type="scientific">Castellaniella ginsengisoli</name>
    <dbReference type="NCBI Taxonomy" id="546114"/>
    <lineage>
        <taxon>Bacteria</taxon>
        <taxon>Pseudomonadati</taxon>
        <taxon>Pseudomonadota</taxon>
        <taxon>Betaproteobacteria</taxon>
        <taxon>Burkholderiales</taxon>
        <taxon>Alcaligenaceae</taxon>
        <taxon>Castellaniella</taxon>
    </lineage>
</organism>
<protein>
    <recommendedName>
        <fullName evidence="7">DNA 3'-5' helicase</fullName>
        <ecNumber evidence="7">5.6.2.4</ecNumber>
    </recommendedName>
    <alternativeName>
        <fullName evidence="8">DNA 3'-5' helicase II</fullName>
    </alternativeName>
</protein>
<evidence type="ECO:0000256" key="5">
    <source>
        <dbReference type="ARBA" id="ARBA00023235"/>
    </source>
</evidence>
<dbReference type="GO" id="GO:0005829">
    <property type="term" value="C:cytosol"/>
    <property type="evidence" value="ECO:0007669"/>
    <property type="project" value="TreeGrafter"/>
</dbReference>
<evidence type="ECO:0000256" key="6">
    <source>
        <dbReference type="ARBA" id="ARBA00034617"/>
    </source>
</evidence>
<dbReference type="InterPro" id="IPR027417">
    <property type="entry name" value="P-loop_NTPase"/>
</dbReference>
<evidence type="ECO:0000259" key="11">
    <source>
        <dbReference type="PROSITE" id="PS51198"/>
    </source>
</evidence>
<keyword evidence="2 10" id="KW-0378">Hydrolase</keyword>
<evidence type="ECO:0000256" key="10">
    <source>
        <dbReference type="PROSITE-ProRule" id="PRU00560"/>
    </source>
</evidence>
<dbReference type="PROSITE" id="PS51217">
    <property type="entry name" value="UVRD_HELICASE_CTER"/>
    <property type="match status" value="1"/>
</dbReference>
<dbReference type="GO" id="GO:0003677">
    <property type="term" value="F:DNA binding"/>
    <property type="evidence" value="ECO:0007669"/>
    <property type="project" value="InterPro"/>
</dbReference>
<dbReference type="PROSITE" id="PS51198">
    <property type="entry name" value="UVRD_HELICASE_ATP_BIND"/>
    <property type="match status" value="1"/>
</dbReference>
<dbReference type="AlphaFoldDB" id="A0AB39FMC1"/>
<dbReference type="EMBL" id="CP158267">
    <property type="protein sequence ID" value="XDJ79739.1"/>
    <property type="molecule type" value="Genomic_DNA"/>
</dbReference>
<evidence type="ECO:0000256" key="9">
    <source>
        <dbReference type="ARBA" id="ARBA00048988"/>
    </source>
</evidence>
<keyword evidence="3 10" id="KW-0347">Helicase</keyword>
<reference evidence="13" key="1">
    <citation type="submission" date="2024-05" db="EMBL/GenBank/DDBJ databases">
        <authorList>
            <person name="Luo Y.-C."/>
            <person name="Nicholds J."/>
            <person name="Mortimer T."/>
            <person name="Maboni G."/>
        </authorList>
    </citation>
    <scope>NUCLEOTIDE SEQUENCE</scope>
    <source>
        <strain evidence="13">141555</strain>
    </source>
</reference>
<dbReference type="PANTHER" id="PTHR11070">
    <property type="entry name" value="UVRD / RECB / PCRA DNA HELICASE FAMILY MEMBER"/>
    <property type="match status" value="1"/>
</dbReference>
<feature type="binding site" evidence="10">
    <location>
        <begin position="34"/>
        <end position="41"/>
    </location>
    <ligand>
        <name>ATP</name>
        <dbReference type="ChEBI" id="CHEBI:30616"/>
    </ligand>
</feature>
<evidence type="ECO:0000259" key="12">
    <source>
        <dbReference type="PROSITE" id="PS51217"/>
    </source>
</evidence>
<keyword evidence="4 10" id="KW-0067">ATP-binding</keyword>
<dbReference type="RefSeq" id="WP_368649175.1">
    <property type="nucleotide sequence ID" value="NZ_CP158267.1"/>
</dbReference>
<dbReference type="Pfam" id="PF13361">
    <property type="entry name" value="UvrD_C"/>
    <property type="match status" value="1"/>
</dbReference>
<comment type="catalytic activity">
    <reaction evidence="9">
        <text>ATP + H2O = ADP + phosphate + H(+)</text>
        <dbReference type="Rhea" id="RHEA:13065"/>
        <dbReference type="ChEBI" id="CHEBI:15377"/>
        <dbReference type="ChEBI" id="CHEBI:15378"/>
        <dbReference type="ChEBI" id="CHEBI:30616"/>
        <dbReference type="ChEBI" id="CHEBI:43474"/>
        <dbReference type="ChEBI" id="CHEBI:456216"/>
        <dbReference type="EC" id="5.6.2.4"/>
    </reaction>
</comment>
<dbReference type="PANTHER" id="PTHR11070:SF2">
    <property type="entry name" value="ATP-DEPENDENT DNA HELICASE SRS2"/>
    <property type="match status" value="1"/>
</dbReference>
<feature type="domain" description="UvrD-like helicase C-terminal" evidence="12">
    <location>
        <begin position="234"/>
        <end position="480"/>
    </location>
</feature>
<evidence type="ECO:0000256" key="1">
    <source>
        <dbReference type="ARBA" id="ARBA00022741"/>
    </source>
</evidence>
<dbReference type="GO" id="GO:0016787">
    <property type="term" value="F:hydrolase activity"/>
    <property type="evidence" value="ECO:0007669"/>
    <property type="project" value="UniProtKB-UniRule"/>
</dbReference>
<dbReference type="SUPFAM" id="SSF52540">
    <property type="entry name" value="P-loop containing nucleoside triphosphate hydrolases"/>
    <property type="match status" value="1"/>
</dbReference>
<evidence type="ECO:0000313" key="13">
    <source>
        <dbReference type="EMBL" id="XDJ79739.1"/>
    </source>
</evidence>
<evidence type="ECO:0000256" key="7">
    <source>
        <dbReference type="ARBA" id="ARBA00034808"/>
    </source>
</evidence>
<dbReference type="InterPro" id="IPR014016">
    <property type="entry name" value="UvrD-like_ATP-bd"/>
</dbReference>
<keyword evidence="1 10" id="KW-0547">Nucleotide-binding</keyword>
<evidence type="ECO:0000256" key="8">
    <source>
        <dbReference type="ARBA" id="ARBA00034923"/>
    </source>
</evidence>
<dbReference type="InterPro" id="IPR014017">
    <property type="entry name" value="DNA_helicase_UvrD-like_C"/>
</dbReference>
<gene>
    <name evidence="13" type="ORF">ABRZ07_12725</name>
</gene>
<sequence>MIRVEQWSPADDLSLEPNALTAAKEIDHNLALTAGPGAGKTEMLAQRADFLLRTGTCRYPKRILAISFKVDASQNLKARVRKRCGLELAARFDSHTFHAFAKRIIDRFRLVLTGEDALDPDYSVGPHRIQRRSITFNDMVPLAVQIVESSRIVRNVIRQTYSHVFLDEFQDCTNAQYELIKACFQGTAVRLTAVGDTKQRIMGWAGALEGIFESYAEDFDAHPLNLYQNFRSEPRLRRMQNAMVRVMDPPAALNDEDLLGDGGEIEVLRFDNDDDEAEALADSMCGWIEDEGLNPSEIAVLVSKQQNLYCQKLRAALDARNVPYRDEDATQNLASDPAANLIVDFLLVAAGQRQPGPFQRLLDLVVFGRGLDQENEYRARSRWNRFIAKVKKQLAEEAADLANIDDLRTIVGELLEIVGRDVVVELSSEYAQGDYLQQQIDATIDRAHTLLSDGEDPATALASFLGDRAVKIMSIHKSKGLEFDTVIVLGVEKQTFWGDEDAERSAFFVGVSRAKRRLYLTGCDERERPEGANNRWNVARAEHDEFVGYATPYL</sequence>
<evidence type="ECO:0000256" key="4">
    <source>
        <dbReference type="ARBA" id="ARBA00022840"/>
    </source>
</evidence>
<proteinExistence type="predicted"/>
<dbReference type="EC" id="5.6.2.4" evidence="7"/>